<accession>A0A183BY75</accession>
<evidence type="ECO:0000313" key="1">
    <source>
        <dbReference type="Proteomes" id="UP000050741"/>
    </source>
</evidence>
<dbReference type="WBParaSite" id="GPLIN_000556500">
    <property type="protein sequence ID" value="GPLIN_000556500"/>
    <property type="gene ID" value="GPLIN_000556500"/>
</dbReference>
<reference evidence="2" key="3">
    <citation type="submission" date="2016-06" db="UniProtKB">
        <authorList>
            <consortium name="WormBaseParasite"/>
        </authorList>
    </citation>
    <scope>IDENTIFICATION</scope>
</reference>
<sequence length="130" mass="15005">MEIFTVFSVNHIQSQLNRFIASFLRLGKTVLKIQVYPNNLRLSSSFVEDKEIKDRFTDVPHNIERDLLELNITVLRDGYRFIINGELVNSTKLNNSSYPAVLPIWATNNVRIEGDIDQLGPPYVNMPRLD</sequence>
<organism evidence="1 2">
    <name type="scientific">Globodera pallida</name>
    <name type="common">Potato cyst nematode worm</name>
    <name type="synonym">Heterodera pallida</name>
    <dbReference type="NCBI Taxonomy" id="36090"/>
    <lineage>
        <taxon>Eukaryota</taxon>
        <taxon>Metazoa</taxon>
        <taxon>Ecdysozoa</taxon>
        <taxon>Nematoda</taxon>
        <taxon>Chromadorea</taxon>
        <taxon>Rhabditida</taxon>
        <taxon>Tylenchina</taxon>
        <taxon>Tylenchomorpha</taxon>
        <taxon>Tylenchoidea</taxon>
        <taxon>Heteroderidae</taxon>
        <taxon>Heteroderinae</taxon>
        <taxon>Globodera</taxon>
    </lineage>
</organism>
<proteinExistence type="predicted"/>
<dbReference type="AlphaFoldDB" id="A0A183BY75"/>
<name>A0A183BY75_GLOPA</name>
<dbReference type="Proteomes" id="UP000050741">
    <property type="component" value="Unassembled WGS sequence"/>
</dbReference>
<protein>
    <submittedName>
        <fullName evidence="2">Galectin</fullName>
    </submittedName>
</protein>
<evidence type="ECO:0000313" key="2">
    <source>
        <dbReference type="WBParaSite" id="GPLIN_000556500"/>
    </source>
</evidence>
<reference evidence="1" key="1">
    <citation type="submission" date="2013-12" db="EMBL/GenBank/DDBJ databases">
        <authorList>
            <person name="Aslett M."/>
        </authorList>
    </citation>
    <scope>NUCLEOTIDE SEQUENCE [LARGE SCALE GENOMIC DNA]</scope>
    <source>
        <strain evidence="1">Lindley</strain>
    </source>
</reference>
<keyword evidence="1" id="KW-1185">Reference proteome</keyword>
<reference evidence="1" key="2">
    <citation type="submission" date="2014-05" db="EMBL/GenBank/DDBJ databases">
        <title>The genome and life-stage specific transcriptomes of Globodera pallida elucidate key aspects of plant parasitism by a cyst nematode.</title>
        <authorList>
            <person name="Cotton J.A."/>
            <person name="Lilley C.J."/>
            <person name="Jones L.M."/>
            <person name="Kikuchi T."/>
            <person name="Reid A.J."/>
            <person name="Thorpe P."/>
            <person name="Tsai I.J."/>
            <person name="Beasley H."/>
            <person name="Blok V."/>
            <person name="Cock P.J.A."/>
            <person name="Van den Akker S.E."/>
            <person name="Holroyd N."/>
            <person name="Hunt M."/>
            <person name="Mantelin S."/>
            <person name="Naghra H."/>
            <person name="Pain A."/>
            <person name="Palomares-Rius J.E."/>
            <person name="Zarowiecki M."/>
            <person name="Berriman M."/>
            <person name="Jones J.T."/>
            <person name="Urwin P.E."/>
        </authorList>
    </citation>
    <scope>NUCLEOTIDE SEQUENCE [LARGE SCALE GENOMIC DNA]</scope>
    <source>
        <strain evidence="1">Lindley</strain>
    </source>
</reference>